<evidence type="ECO:0000313" key="4">
    <source>
        <dbReference type="Proteomes" id="UP000016638"/>
    </source>
</evidence>
<dbReference type="STRING" id="1125712.HMPREF1316_1589"/>
<comment type="caution">
    <text evidence="3">The sequence shown here is derived from an EMBL/GenBank/DDBJ whole genome shotgun (WGS) entry which is preliminary data.</text>
</comment>
<sequence>MTRVTTNHENGGHGAGGGGASRASAPCMTLPRALRAEVLRLRRSPLVPLHLACSLAAGAACGAYFALAPWDASMGTDAFAQLLGSLMPLMAGIVCGLDADGEGEATGLSGLLAVPSRRVALAARLLALWLMGAAALALALAVFAAPLALAGRQALGPAAWAGAALGLACGSVPLYLVLYAVALAWGRNATIAAGAAGLMLAFFSLGGLAHGLMTGELTAAGANALSYLPTSWAALLGSLPVELAIAGGPAGSAGAAAHVASAIGPAAGLCATATVLLAGGVAAWISRFEPTLRGE</sequence>
<feature type="transmembrane region" description="Helical" evidence="2">
    <location>
        <begin position="266"/>
        <end position="285"/>
    </location>
</feature>
<keyword evidence="2" id="KW-0472">Membrane</keyword>
<dbReference type="PATRIC" id="fig|1125712.3.peg.647"/>
<dbReference type="eggNOG" id="COG4200">
    <property type="taxonomic scope" value="Bacteria"/>
</dbReference>
<reference evidence="3 4" key="1">
    <citation type="submission" date="2013-08" db="EMBL/GenBank/DDBJ databases">
        <authorList>
            <person name="Durkin A.S."/>
            <person name="Haft D.R."/>
            <person name="McCorrison J."/>
            <person name="Torralba M."/>
            <person name="Gillis M."/>
            <person name="Haft D.H."/>
            <person name="Methe B."/>
            <person name="Sutton G."/>
            <person name="Nelson K.E."/>
        </authorList>
    </citation>
    <scope>NUCLEOTIDE SEQUENCE [LARGE SCALE GENOMIC DNA]</scope>
    <source>
        <strain evidence="3 4">F0195</strain>
    </source>
</reference>
<feature type="transmembrane region" description="Helical" evidence="2">
    <location>
        <begin position="224"/>
        <end position="246"/>
    </location>
</feature>
<feature type="transmembrane region" description="Helical" evidence="2">
    <location>
        <begin position="191"/>
        <end position="212"/>
    </location>
</feature>
<feature type="region of interest" description="Disordered" evidence="1">
    <location>
        <begin position="1"/>
        <end position="24"/>
    </location>
</feature>
<evidence type="ECO:0000256" key="2">
    <source>
        <dbReference type="SAM" id="Phobius"/>
    </source>
</evidence>
<feature type="transmembrane region" description="Helical" evidence="2">
    <location>
        <begin position="79"/>
        <end position="99"/>
    </location>
</feature>
<dbReference type="Proteomes" id="UP000016638">
    <property type="component" value="Unassembled WGS sequence"/>
</dbReference>
<dbReference type="AlphaFoldDB" id="U2VB98"/>
<accession>U2VB98</accession>
<keyword evidence="4" id="KW-1185">Reference proteome</keyword>
<proteinExistence type="predicted"/>
<gene>
    <name evidence="3" type="ORF">HMPREF1316_1589</name>
</gene>
<name>U2VB98_9ACTN</name>
<feature type="transmembrane region" description="Helical" evidence="2">
    <location>
        <begin position="47"/>
        <end position="67"/>
    </location>
</feature>
<evidence type="ECO:0000256" key="1">
    <source>
        <dbReference type="SAM" id="MobiDB-lite"/>
    </source>
</evidence>
<feature type="transmembrane region" description="Helical" evidence="2">
    <location>
        <begin position="119"/>
        <end position="147"/>
    </location>
</feature>
<protein>
    <submittedName>
        <fullName evidence="3">ABC-2 family transporter protein</fullName>
    </submittedName>
</protein>
<keyword evidence="2" id="KW-1133">Transmembrane helix</keyword>
<feature type="transmembrane region" description="Helical" evidence="2">
    <location>
        <begin position="159"/>
        <end position="185"/>
    </location>
</feature>
<dbReference type="EMBL" id="AWEZ01000020">
    <property type="protein sequence ID" value="ERL09856.1"/>
    <property type="molecule type" value="Genomic_DNA"/>
</dbReference>
<organism evidence="3 4">
    <name type="scientific">Olsenella profusa F0195</name>
    <dbReference type="NCBI Taxonomy" id="1125712"/>
    <lineage>
        <taxon>Bacteria</taxon>
        <taxon>Bacillati</taxon>
        <taxon>Actinomycetota</taxon>
        <taxon>Coriobacteriia</taxon>
        <taxon>Coriobacteriales</taxon>
        <taxon>Atopobiaceae</taxon>
        <taxon>Olsenella</taxon>
    </lineage>
</organism>
<evidence type="ECO:0000313" key="3">
    <source>
        <dbReference type="EMBL" id="ERL09856.1"/>
    </source>
</evidence>
<keyword evidence="2" id="KW-0812">Transmembrane</keyword>